<proteinExistence type="predicted"/>
<dbReference type="EMBL" id="CAMXCT020001212">
    <property type="protein sequence ID" value="CAL1141240.1"/>
    <property type="molecule type" value="Genomic_DNA"/>
</dbReference>
<feature type="non-terminal residue" evidence="1">
    <location>
        <position position="110"/>
    </location>
</feature>
<evidence type="ECO:0000313" key="3">
    <source>
        <dbReference type="Proteomes" id="UP001152797"/>
    </source>
</evidence>
<reference evidence="2" key="2">
    <citation type="submission" date="2024-04" db="EMBL/GenBank/DDBJ databases">
        <authorList>
            <person name="Chen Y."/>
            <person name="Shah S."/>
            <person name="Dougan E. K."/>
            <person name="Thang M."/>
            <person name="Chan C."/>
        </authorList>
    </citation>
    <scope>NUCLEOTIDE SEQUENCE [LARGE SCALE GENOMIC DNA]</scope>
</reference>
<dbReference type="AlphaFoldDB" id="A0A9P1CAB2"/>
<dbReference type="Proteomes" id="UP001152797">
    <property type="component" value="Unassembled WGS sequence"/>
</dbReference>
<dbReference type="EMBL" id="CAMXCT010001212">
    <property type="protein sequence ID" value="CAI3987865.1"/>
    <property type="molecule type" value="Genomic_DNA"/>
</dbReference>
<reference evidence="1" key="1">
    <citation type="submission" date="2022-10" db="EMBL/GenBank/DDBJ databases">
        <authorList>
            <person name="Chen Y."/>
            <person name="Dougan E. K."/>
            <person name="Chan C."/>
            <person name="Rhodes N."/>
            <person name="Thang M."/>
        </authorList>
    </citation>
    <scope>NUCLEOTIDE SEQUENCE</scope>
</reference>
<keyword evidence="3" id="KW-1185">Reference proteome</keyword>
<protein>
    <submittedName>
        <fullName evidence="1">Uncharacterized protein</fullName>
    </submittedName>
</protein>
<accession>A0A9P1CAB2</accession>
<evidence type="ECO:0000313" key="1">
    <source>
        <dbReference type="EMBL" id="CAI3987865.1"/>
    </source>
</evidence>
<evidence type="ECO:0000313" key="2">
    <source>
        <dbReference type="EMBL" id="CAL1141240.1"/>
    </source>
</evidence>
<dbReference type="EMBL" id="CAMXCT030001212">
    <property type="protein sequence ID" value="CAL4775177.1"/>
    <property type="molecule type" value="Genomic_DNA"/>
</dbReference>
<gene>
    <name evidence="1" type="ORF">C1SCF055_LOCUS15103</name>
</gene>
<sequence>VLRSDFNWAAALPPELPVDAAKAGKHYVTCTILDTFGGLIEVMCGRSGDHILVIYLPEPVARVSDETLEALCQAVKAVPFIPHNSDEMAPEGRVWVGGLMGDALMTQELA</sequence>
<name>A0A9P1CAB2_9DINO</name>
<comment type="caution">
    <text evidence="1">The sequence shown here is derived from an EMBL/GenBank/DDBJ whole genome shotgun (WGS) entry which is preliminary data.</text>
</comment>
<organism evidence="1">
    <name type="scientific">Cladocopium goreaui</name>
    <dbReference type="NCBI Taxonomy" id="2562237"/>
    <lineage>
        <taxon>Eukaryota</taxon>
        <taxon>Sar</taxon>
        <taxon>Alveolata</taxon>
        <taxon>Dinophyceae</taxon>
        <taxon>Suessiales</taxon>
        <taxon>Symbiodiniaceae</taxon>
        <taxon>Cladocopium</taxon>
    </lineage>
</organism>